<proteinExistence type="predicted"/>
<organism evidence="1 2">
    <name type="scientific">Limnospira fusiformis PMC 851.14</name>
    <dbReference type="NCBI Taxonomy" id="2219512"/>
    <lineage>
        <taxon>Bacteria</taxon>
        <taxon>Bacillati</taxon>
        <taxon>Cyanobacteriota</taxon>
        <taxon>Cyanophyceae</taxon>
        <taxon>Oscillatoriophycideae</taxon>
        <taxon>Oscillatoriales</taxon>
        <taxon>Sirenicapillariaceae</taxon>
        <taxon>Limnospira</taxon>
    </lineage>
</organism>
<keyword evidence="2" id="KW-1185">Reference proteome</keyword>
<evidence type="ECO:0000313" key="1">
    <source>
        <dbReference type="EMBL" id="MEK9514971.1"/>
    </source>
</evidence>
<gene>
    <name evidence="1" type="ORF">AAEJ74_25935</name>
</gene>
<evidence type="ECO:0000313" key="2">
    <source>
        <dbReference type="Proteomes" id="UP001387447"/>
    </source>
</evidence>
<protein>
    <submittedName>
        <fullName evidence="1">Uncharacterized protein</fullName>
    </submittedName>
</protein>
<sequence>MLYLLDTNVVAIYLNRRSQLLTEQIRSDRSDRYRRLFRGEI</sequence>
<comment type="caution">
    <text evidence="1">The sequence shown here is derived from an EMBL/GenBank/DDBJ whole genome shotgun (WGS) entry which is preliminary data.</text>
</comment>
<dbReference type="EMBL" id="JBBWYZ010000028">
    <property type="protein sequence ID" value="MEK9514971.1"/>
    <property type="molecule type" value="Genomic_DNA"/>
</dbReference>
<accession>A0ABU9ESN0</accession>
<name>A0ABU9ESN0_LIMFS</name>
<reference evidence="1 2" key="1">
    <citation type="journal article" date="2024" name="Front. Microbiol.">
        <title>Transcriptomic insights into the dominance of two phototrophs throughout the water column of a tropical hypersaline-alkaline crater lake (Dziani Dzaha, Mayotte).</title>
        <authorList>
            <person name="Duperron S."/>
            <person name="Halary S."/>
            <person name="Bouly J.-P."/>
            <person name="Roussel T."/>
            <person name="Hugoni M."/>
            <person name="Bruto M."/>
            <person name="Oger P."/>
            <person name="Duval C."/>
            <person name="Woo A."/>
            <person name="Jezequiel D."/>
            <person name="Ader M."/>
            <person name="Leboulanger C."/>
            <person name="Agogue H."/>
            <person name="Grossi V."/>
            <person name="Trousselier M."/>
            <person name="Bernard C."/>
        </authorList>
    </citation>
    <scope>NUCLEOTIDE SEQUENCE [LARGE SCALE GENOMIC DNA]</scope>
    <source>
        <strain evidence="1 2">PMC 851.14</strain>
    </source>
</reference>
<dbReference type="Proteomes" id="UP001387447">
    <property type="component" value="Unassembled WGS sequence"/>
</dbReference>
<dbReference type="RefSeq" id="WP_260378521.1">
    <property type="nucleotide sequence ID" value="NZ_JBBWYZ010000028.1"/>
</dbReference>